<proteinExistence type="predicted"/>
<evidence type="ECO:0000313" key="2">
    <source>
        <dbReference type="EMBL" id="PSC69800.1"/>
    </source>
</evidence>
<dbReference type="EMBL" id="LHPF02000024">
    <property type="protein sequence ID" value="PSC69800.1"/>
    <property type="molecule type" value="Genomic_DNA"/>
</dbReference>
<feature type="region of interest" description="Disordered" evidence="1">
    <location>
        <begin position="106"/>
        <end position="192"/>
    </location>
</feature>
<keyword evidence="3" id="KW-1185">Reference proteome</keyword>
<dbReference type="AlphaFoldDB" id="A0A2P6V6T6"/>
<feature type="compositionally biased region" description="Basic and acidic residues" evidence="1">
    <location>
        <begin position="47"/>
        <end position="56"/>
    </location>
</feature>
<name>A0A2P6V6T6_9CHLO</name>
<feature type="compositionally biased region" description="Gly residues" evidence="1">
    <location>
        <begin position="17"/>
        <end position="26"/>
    </location>
</feature>
<sequence length="192" mass="19951">MEQLPAPAMPTSCSSTAGGGGGGGIDASGSTTSSGRLPAARRRSHASRADSLHEVSEDTEGCPWACPPPQKMLLQWLAGQDAATQRHAAGVLAAVNLATAISMWLAPQPTQPPPPQLPEQPLPLPATRPPMQQLPCAQHEGQEAAGPATAATSQRRKRRLPGTSAVADSASRVKRPRKRGAQASTQPLNERT</sequence>
<comment type="caution">
    <text evidence="2">The sequence shown here is derived from an EMBL/GenBank/DDBJ whole genome shotgun (WGS) entry which is preliminary data.</text>
</comment>
<dbReference type="OrthoDB" id="10652073at2759"/>
<protein>
    <submittedName>
        <fullName evidence="2">Uncharacterized protein</fullName>
    </submittedName>
</protein>
<organism evidence="2 3">
    <name type="scientific">Micractinium conductrix</name>
    <dbReference type="NCBI Taxonomy" id="554055"/>
    <lineage>
        <taxon>Eukaryota</taxon>
        <taxon>Viridiplantae</taxon>
        <taxon>Chlorophyta</taxon>
        <taxon>core chlorophytes</taxon>
        <taxon>Trebouxiophyceae</taxon>
        <taxon>Chlorellales</taxon>
        <taxon>Chlorellaceae</taxon>
        <taxon>Chlorella clade</taxon>
        <taxon>Micractinium</taxon>
    </lineage>
</organism>
<evidence type="ECO:0000256" key="1">
    <source>
        <dbReference type="SAM" id="MobiDB-lite"/>
    </source>
</evidence>
<feature type="compositionally biased region" description="Pro residues" evidence="1">
    <location>
        <begin position="109"/>
        <end position="128"/>
    </location>
</feature>
<evidence type="ECO:0000313" key="3">
    <source>
        <dbReference type="Proteomes" id="UP000239649"/>
    </source>
</evidence>
<reference evidence="2 3" key="1">
    <citation type="journal article" date="2018" name="Plant J.">
        <title>Genome sequences of Chlorella sorokiniana UTEX 1602 and Micractinium conductrix SAG 241.80: implications to maltose excretion by a green alga.</title>
        <authorList>
            <person name="Arriola M.B."/>
            <person name="Velmurugan N."/>
            <person name="Zhang Y."/>
            <person name="Plunkett M.H."/>
            <person name="Hondzo H."/>
            <person name="Barney B.M."/>
        </authorList>
    </citation>
    <scope>NUCLEOTIDE SEQUENCE [LARGE SCALE GENOMIC DNA]</scope>
    <source>
        <strain evidence="2 3">SAG 241.80</strain>
    </source>
</reference>
<feature type="compositionally biased region" description="Polar residues" evidence="1">
    <location>
        <begin position="182"/>
        <end position="192"/>
    </location>
</feature>
<dbReference type="Proteomes" id="UP000239649">
    <property type="component" value="Unassembled WGS sequence"/>
</dbReference>
<feature type="region of interest" description="Disordered" evidence="1">
    <location>
        <begin position="1"/>
        <end position="63"/>
    </location>
</feature>
<accession>A0A2P6V6T6</accession>
<gene>
    <name evidence="2" type="ORF">C2E20_6745</name>
</gene>